<dbReference type="Proteomes" id="UP000260862">
    <property type="component" value="Unassembled WGS sequence"/>
</dbReference>
<gene>
    <name evidence="2" type="ORF">DXD04_14140</name>
</gene>
<keyword evidence="3" id="KW-1185">Reference proteome</keyword>
<dbReference type="PANTHER" id="PTHR35332:SF2">
    <property type="entry name" value="REGULATION OF ENOLASE PROTEIN 1"/>
    <property type="match status" value="1"/>
</dbReference>
<dbReference type="RefSeq" id="WP_117673852.1">
    <property type="nucleotide sequence ID" value="NZ_CABOGR010000033.1"/>
</dbReference>
<dbReference type="SUPFAM" id="SSF49899">
    <property type="entry name" value="Concanavalin A-like lectins/glucanases"/>
    <property type="match status" value="1"/>
</dbReference>
<feature type="signal peptide" evidence="1">
    <location>
        <begin position="1"/>
        <end position="20"/>
    </location>
</feature>
<accession>A0A3E4MS97</accession>
<evidence type="ECO:0000313" key="2">
    <source>
        <dbReference type="EMBL" id="RGK52232.1"/>
    </source>
</evidence>
<dbReference type="InterPro" id="IPR015987">
    <property type="entry name" value="UCP022704"/>
</dbReference>
<sequence length="217" mass="25353">MKKRLITGMALWASLQCGMAQSLEKMQWFNEPEQWKIENQALTMYVTPQSDYWHISHYGFTVDDAPFYYATYGGEFEVKVKVTGDYKTRFDQAGLMLRIDHENYIKTGIEFVDGKFNLSTVVTHKTSDWSVIALDKPVPYVWIKAVRRLDAVEIFYSFDDKEYVMMRNAWLQDNTPVHVGLMAASPDGNGFNATFEHFKVKHLPDLRRQEWLKKNAE</sequence>
<comment type="caution">
    <text evidence="2">The sequence shown here is derived from an EMBL/GenBank/DDBJ whole genome shotgun (WGS) entry which is preliminary data.</text>
</comment>
<name>A0A3E4MS97_9BACT</name>
<dbReference type="InterPro" id="IPR009784">
    <property type="entry name" value="DUF1349"/>
</dbReference>
<proteinExistence type="predicted"/>
<dbReference type="EMBL" id="QSQT01000033">
    <property type="protein sequence ID" value="RGK52232.1"/>
    <property type="molecule type" value="Genomic_DNA"/>
</dbReference>
<dbReference type="Gene3D" id="2.60.120.200">
    <property type="match status" value="1"/>
</dbReference>
<evidence type="ECO:0000313" key="3">
    <source>
        <dbReference type="Proteomes" id="UP000260862"/>
    </source>
</evidence>
<dbReference type="AlphaFoldDB" id="A0A3E4MS97"/>
<dbReference type="Pfam" id="PF07081">
    <property type="entry name" value="DUF1349"/>
    <property type="match status" value="1"/>
</dbReference>
<organism evidence="2 3">
    <name type="scientific">Phocaeicola plebeius</name>
    <dbReference type="NCBI Taxonomy" id="310297"/>
    <lineage>
        <taxon>Bacteria</taxon>
        <taxon>Pseudomonadati</taxon>
        <taxon>Bacteroidota</taxon>
        <taxon>Bacteroidia</taxon>
        <taxon>Bacteroidales</taxon>
        <taxon>Bacteroidaceae</taxon>
        <taxon>Phocaeicola</taxon>
    </lineage>
</organism>
<protein>
    <submittedName>
        <fullName evidence="2">DUF1349 domain-containing protein</fullName>
    </submittedName>
</protein>
<dbReference type="PIRSF" id="PIRSF022704">
    <property type="entry name" value="UCP022704"/>
    <property type="match status" value="1"/>
</dbReference>
<feature type="chain" id="PRO_5017750403" evidence="1">
    <location>
        <begin position="21"/>
        <end position="217"/>
    </location>
</feature>
<dbReference type="GO" id="GO:0004553">
    <property type="term" value="F:hydrolase activity, hydrolyzing O-glycosyl compounds"/>
    <property type="evidence" value="ECO:0007669"/>
    <property type="project" value="UniProtKB-ARBA"/>
</dbReference>
<dbReference type="PANTHER" id="PTHR35332">
    <property type="entry name" value="REGULATION OF ENOLASE PROTEIN 1"/>
    <property type="match status" value="1"/>
</dbReference>
<dbReference type="GO" id="GO:0005975">
    <property type="term" value="P:carbohydrate metabolic process"/>
    <property type="evidence" value="ECO:0007669"/>
    <property type="project" value="UniProtKB-ARBA"/>
</dbReference>
<reference evidence="2 3" key="1">
    <citation type="submission" date="2018-08" db="EMBL/GenBank/DDBJ databases">
        <title>A genome reference for cultivated species of the human gut microbiota.</title>
        <authorList>
            <person name="Zou Y."/>
            <person name="Xue W."/>
            <person name="Luo G."/>
        </authorList>
    </citation>
    <scope>NUCLEOTIDE SEQUENCE [LARGE SCALE GENOMIC DNA]</scope>
    <source>
        <strain evidence="2 3">TF10-3AC</strain>
    </source>
</reference>
<keyword evidence="1" id="KW-0732">Signal</keyword>
<evidence type="ECO:0000256" key="1">
    <source>
        <dbReference type="SAM" id="SignalP"/>
    </source>
</evidence>
<dbReference type="InterPro" id="IPR013320">
    <property type="entry name" value="ConA-like_dom_sf"/>
</dbReference>